<dbReference type="AlphaFoldDB" id="A0A1H8CKL2"/>
<dbReference type="InterPro" id="IPR015946">
    <property type="entry name" value="KH_dom-like_a/b"/>
</dbReference>
<dbReference type="EMBL" id="FOBW01000007">
    <property type="protein sequence ID" value="SEM95439.1"/>
    <property type="molecule type" value="Genomic_DNA"/>
</dbReference>
<dbReference type="InterPro" id="IPR036102">
    <property type="entry name" value="OsmC/Ohrsf"/>
</dbReference>
<accession>A0A1H8CKL2</accession>
<dbReference type="Proteomes" id="UP000198553">
    <property type="component" value="Unassembled WGS sequence"/>
</dbReference>
<dbReference type="InterPro" id="IPR003718">
    <property type="entry name" value="OsmC/Ohr_fam"/>
</dbReference>
<name>A0A1H8CKL2_9BACI</name>
<evidence type="ECO:0000313" key="1">
    <source>
        <dbReference type="EMBL" id="SEM95439.1"/>
    </source>
</evidence>
<dbReference type="RefSeq" id="WP_090745333.1">
    <property type="nucleotide sequence ID" value="NZ_FOBW01000007.1"/>
</dbReference>
<dbReference type="PANTHER" id="PTHR34352:SF1">
    <property type="entry name" value="PROTEIN YHFA"/>
    <property type="match status" value="1"/>
</dbReference>
<dbReference type="SUPFAM" id="SSF82784">
    <property type="entry name" value="OsmC-like"/>
    <property type="match status" value="1"/>
</dbReference>
<gene>
    <name evidence="1" type="ORF">SAMN05192533_107128</name>
</gene>
<dbReference type="PANTHER" id="PTHR34352">
    <property type="entry name" value="PROTEIN YHFA"/>
    <property type="match status" value="1"/>
</dbReference>
<dbReference type="Gene3D" id="3.30.300.20">
    <property type="match status" value="1"/>
</dbReference>
<sequence>MEFNMKKDVGFYTDLDYGRLDIAGDEQFGFRPYQLLVSSIAVCSGGVLRKILAKMRLDVRDIHIKAEAERNLEMADRIEKISVHFTITGKNLSHTKIEKAMELTKKNCSMVQSVVGSIEVVETFEIIEES</sequence>
<protein>
    <submittedName>
        <fullName evidence="1">Uncharacterized OsmC-related protein</fullName>
    </submittedName>
</protein>
<keyword evidence="2" id="KW-1185">Reference proteome</keyword>
<dbReference type="STRING" id="930146.SAMN05192533_107128"/>
<organism evidence="1 2">
    <name type="scientific">Mesobacillus persicus</name>
    <dbReference type="NCBI Taxonomy" id="930146"/>
    <lineage>
        <taxon>Bacteria</taxon>
        <taxon>Bacillati</taxon>
        <taxon>Bacillota</taxon>
        <taxon>Bacilli</taxon>
        <taxon>Bacillales</taxon>
        <taxon>Bacillaceae</taxon>
        <taxon>Mesobacillus</taxon>
    </lineage>
</organism>
<evidence type="ECO:0000313" key="2">
    <source>
        <dbReference type="Proteomes" id="UP000198553"/>
    </source>
</evidence>
<dbReference type="OrthoDB" id="13625at2"/>
<reference evidence="2" key="1">
    <citation type="submission" date="2016-10" db="EMBL/GenBank/DDBJ databases">
        <authorList>
            <person name="Varghese N."/>
            <person name="Submissions S."/>
        </authorList>
    </citation>
    <scope>NUCLEOTIDE SEQUENCE [LARGE SCALE GENOMIC DNA]</scope>
    <source>
        <strain evidence="2">B48,IBRC-M 10115,DSM 25386,CECT 8001</strain>
    </source>
</reference>
<proteinExistence type="predicted"/>
<dbReference type="Pfam" id="PF02566">
    <property type="entry name" value="OsmC"/>
    <property type="match status" value="1"/>
</dbReference>